<evidence type="ECO:0008006" key="3">
    <source>
        <dbReference type="Google" id="ProtNLM"/>
    </source>
</evidence>
<dbReference type="InterPro" id="IPR058009">
    <property type="entry name" value="TTP_Phage_16"/>
</dbReference>
<name>A0ABP3NW72_9ACTN</name>
<dbReference type="EMBL" id="BAAABZ010000071">
    <property type="protein sequence ID" value="GAA0554665.1"/>
    <property type="molecule type" value="Genomic_DNA"/>
</dbReference>
<dbReference type="Pfam" id="PF25595">
    <property type="entry name" value="Phage_TTP_16"/>
    <property type="match status" value="1"/>
</dbReference>
<organism evidence="1 2">
    <name type="scientific">Streptomyces mordarskii</name>
    <dbReference type="NCBI Taxonomy" id="1226758"/>
    <lineage>
        <taxon>Bacteria</taxon>
        <taxon>Bacillati</taxon>
        <taxon>Actinomycetota</taxon>
        <taxon>Actinomycetes</taxon>
        <taxon>Kitasatosporales</taxon>
        <taxon>Streptomycetaceae</taxon>
        <taxon>Streptomyces</taxon>
    </lineage>
</organism>
<evidence type="ECO:0000313" key="1">
    <source>
        <dbReference type="EMBL" id="GAA0554665.1"/>
    </source>
</evidence>
<reference evidence="2" key="1">
    <citation type="journal article" date="2019" name="Int. J. Syst. Evol. Microbiol.">
        <title>The Global Catalogue of Microorganisms (GCM) 10K type strain sequencing project: providing services to taxonomists for standard genome sequencing and annotation.</title>
        <authorList>
            <consortium name="The Broad Institute Genomics Platform"/>
            <consortium name="The Broad Institute Genome Sequencing Center for Infectious Disease"/>
            <person name="Wu L."/>
            <person name="Ma J."/>
        </authorList>
    </citation>
    <scope>NUCLEOTIDE SEQUENCE [LARGE SCALE GENOMIC DNA]</scope>
    <source>
        <strain evidence="2">JCM 5052</strain>
    </source>
</reference>
<comment type="caution">
    <text evidence="1">The sequence shown here is derived from an EMBL/GenBank/DDBJ whole genome shotgun (WGS) entry which is preliminary data.</text>
</comment>
<sequence>MPRFNRKGVTKILFADTIAAASYLPTATELTGATDYTKQIAAVEGFALENQEIETPDMDSTFVSKIPGDDQASDSSLTFYEDDTSDTLETDLAKGTTGFVIICRKGKAPSAKGMDVYPVRVASNSAEITADNEAAKLMVKFSITDRPLANATVPTGP</sequence>
<accession>A0ABP3NW72</accession>
<proteinExistence type="predicted"/>
<dbReference type="Proteomes" id="UP001501576">
    <property type="component" value="Unassembled WGS sequence"/>
</dbReference>
<gene>
    <name evidence="1" type="ORF">GCM10010390_65960</name>
</gene>
<dbReference type="RefSeq" id="WP_346160861.1">
    <property type="nucleotide sequence ID" value="NZ_BAAABZ010000071.1"/>
</dbReference>
<evidence type="ECO:0000313" key="2">
    <source>
        <dbReference type="Proteomes" id="UP001501576"/>
    </source>
</evidence>
<protein>
    <recommendedName>
        <fullName evidence="3">Phage tail protein</fullName>
    </recommendedName>
</protein>
<keyword evidence="2" id="KW-1185">Reference proteome</keyword>